<proteinExistence type="predicted"/>
<evidence type="ECO:0000313" key="2">
    <source>
        <dbReference type="EMBL" id="KAF2027228.1"/>
    </source>
</evidence>
<feature type="signal peptide" evidence="1">
    <location>
        <begin position="1"/>
        <end position="23"/>
    </location>
</feature>
<comment type="caution">
    <text evidence="2">The sequence shown here is derived from an EMBL/GenBank/DDBJ whole genome shotgun (WGS) entry which is preliminary data.</text>
</comment>
<feature type="chain" id="PRO_5040322373" evidence="1">
    <location>
        <begin position="24"/>
        <end position="315"/>
    </location>
</feature>
<accession>A0A9P4LJ51</accession>
<sequence>MLSQSSWSFLFWLCAVTALSVRGNSEEKPLSCTGGTIYFSAHPVDGLLYQNPDLLRDLYVLKCVTTVVFTSGDRGIEGNFSQSLERGLQEAYVLMAGIPVSNPTREEATIRVGTHDVHSWSLRGMPNIQILYLRLPDGSPSGEGYHLSGRRSLSQLYRKEIGSITSTDGNATYTLRDLKELVGFILHTRKPKDVRVLNHKATLSNGPQPIAPADHTDHIVSAKLVHSVFVSERINGTIQAYGGNVVRKFEANLNASRRAFAKKATAFFKYAAYDEQMCHSLDECSNRLDDGGDEVHAEDDVRYVADYLGREYYVT</sequence>
<dbReference type="Proteomes" id="UP000799777">
    <property type="component" value="Unassembled WGS sequence"/>
</dbReference>
<dbReference type="AlphaFoldDB" id="A0A9P4LJ51"/>
<name>A0A9P4LJ51_9PLEO</name>
<keyword evidence="1" id="KW-0732">Signal</keyword>
<protein>
    <submittedName>
        <fullName evidence="2">Uncharacterized protein</fullName>
    </submittedName>
</protein>
<organism evidence="2 3">
    <name type="scientific">Setomelanomma holmii</name>
    <dbReference type="NCBI Taxonomy" id="210430"/>
    <lineage>
        <taxon>Eukaryota</taxon>
        <taxon>Fungi</taxon>
        <taxon>Dikarya</taxon>
        <taxon>Ascomycota</taxon>
        <taxon>Pezizomycotina</taxon>
        <taxon>Dothideomycetes</taxon>
        <taxon>Pleosporomycetidae</taxon>
        <taxon>Pleosporales</taxon>
        <taxon>Pleosporineae</taxon>
        <taxon>Phaeosphaeriaceae</taxon>
        <taxon>Setomelanomma</taxon>
    </lineage>
</organism>
<dbReference type="EMBL" id="ML978229">
    <property type="protein sequence ID" value="KAF2027228.1"/>
    <property type="molecule type" value="Genomic_DNA"/>
</dbReference>
<keyword evidence="3" id="KW-1185">Reference proteome</keyword>
<dbReference type="OrthoDB" id="203440at2759"/>
<evidence type="ECO:0000256" key="1">
    <source>
        <dbReference type="SAM" id="SignalP"/>
    </source>
</evidence>
<evidence type="ECO:0000313" key="3">
    <source>
        <dbReference type="Proteomes" id="UP000799777"/>
    </source>
</evidence>
<gene>
    <name evidence="2" type="ORF">EK21DRAFT_114996</name>
</gene>
<reference evidence="2" key="1">
    <citation type="journal article" date="2020" name="Stud. Mycol.">
        <title>101 Dothideomycetes genomes: a test case for predicting lifestyles and emergence of pathogens.</title>
        <authorList>
            <person name="Haridas S."/>
            <person name="Albert R."/>
            <person name="Binder M."/>
            <person name="Bloem J."/>
            <person name="Labutti K."/>
            <person name="Salamov A."/>
            <person name="Andreopoulos B."/>
            <person name="Baker S."/>
            <person name="Barry K."/>
            <person name="Bills G."/>
            <person name="Bluhm B."/>
            <person name="Cannon C."/>
            <person name="Castanera R."/>
            <person name="Culley D."/>
            <person name="Daum C."/>
            <person name="Ezra D."/>
            <person name="Gonzalez J."/>
            <person name="Henrissat B."/>
            <person name="Kuo A."/>
            <person name="Liang C."/>
            <person name="Lipzen A."/>
            <person name="Lutzoni F."/>
            <person name="Magnuson J."/>
            <person name="Mondo S."/>
            <person name="Nolan M."/>
            <person name="Ohm R."/>
            <person name="Pangilinan J."/>
            <person name="Park H.-J."/>
            <person name="Ramirez L."/>
            <person name="Alfaro M."/>
            <person name="Sun H."/>
            <person name="Tritt A."/>
            <person name="Yoshinaga Y."/>
            <person name="Zwiers L.-H."/>
            <person name="Turgeon B."/>
            <person name="Goodwin S."/>
            <person name="Spatafora J."/>
            <person name="Crous P."/>
            <person name="Grigoriev I."/>
        </authorList>
    </citation>
    <scope>NUCLEOTIDE SEQUENCE</scope>
    <source>
        <strain evidence="2">CBS 110217</strain>
    </source>
</reference>